<evidence type="ECO:0008006" key="3">
    <source>
        <dbReference type="Google" id="ProtNLM"/>
    </source>
</evidence>
<evidence type="ECO:0000313" key="2">
    <source>
        <dbReference type="Proteomes" id="UP001152300"/>
    </source>
</evidence>
<evidence type="ECO:0000313" key="1">
    <source>
        <dbReference type="EMBL" id="KAJ8064677.1"/>
    </source>
</evidence>
<protein>
    <recommendedName>
        <fullName evidence="3">BTB domain-containing protein</fullName>
    </recommendedName>
</protein>
<dbReference type="AlphaFoldDB" id="A0A9X0AKX1"/>
<proteinExistence type="predicted"/>
<sequence length="354" mass="41475">MTVRLIDVETTIDPDTEKESKVVTVLATYRVCRKVLTDNSPVFNACLRIWTMESKQTVLDIQDGTVKSWELWFRILHDRMVPEMHEVEVKEIYEAIEICGYRRMDIQRLVDWSPKWFLNQKIDKISLNDMRSLLYVAKELDRIKEFHFMTRKLAYGMSHHVQEENPSRHRHLHLPHAVMGALNAARGSLHSKLLKGVFDPIDWFLDQKCSCRADSHFAYSSGLRKIGIWPIESCNKKSVQEILDSFDKFVCEIPKNACMECKSHLSSTTIAHIRNSVQSHFGGLCLDCMENSGEESEARFVYYRNDVKKAWDSVCRISHGQSSWYWSNMGKKEVMQAHQERKKRAYENRQRFGF</sequence>
<organism evidence="1 2">
    <name type="scientific">Sclerotinia nivalis</name>
    <dbReference type="NCBI Taxonomy" id="352851"/>
    <lineage>
        <taxon>Eukaryota</taxon>
        <taxon>Fungi</taxon>
        <taxon>Dikarya</taxon>
        <taxon>Ascomycota</taxon>
        <taxon>Pezizomycotina</taxon>
        <taxon>Leotiomycetes</taxon>
        <taxon>Helotiales</taxon>
        <taxon>Sclerotiniaceae</taxon>
        <taxon>Sclerotinia</taxon>
    </lineage>
</organism>
<dbReference type="OrthoDB" id="268428at2759"/>
<reference evidence="1" key="1">
    <citation type="submission" date="2022-11" db="EMBL/GenBank/DDBJ databases">
        <title>Genome Resource of Sclerotinia nivalis Strain SnTB1, a Plant Pathogen Isolated from American Ginseng.</title>
        <authorList>
            <person name="Fan S."/>
        </authorList>
    </citation>
    <scope>NUCLEOTIDE SEQUENCE</scope>
    <source>
        <strain evidence="1">SnTB1</strain>
    </source>
</reference>
<dbReference type="Proteomes" id="UP001152300">
    <property type="component" value="Unassembled WGS sequence"/>
</dbReference>
<gene>
    <name evidence="1" type="ORF">OCU04_006998</name>
</gene>
<name>A0A9X0AKX1_9HELO</name>
<accession>A0A9X0AKX1</accession>
<dbReference type="EMBL" id="JAPEIS010000007">
    <property type="protein sequence ID" value="KAJ8064677.1"/>
    <property type="molecule type" value="Genomic_DNA"/>
</dbReference>
<keyword evidence="2" id="KW-1185">Reference proteome</keyword>
<comment type="caution">
    <text evidence="1">The sequence shown here is derived from an EMBL/GenBank/DDBJ whole genome shotgun (WGS) entry which is preliminary data.</text>
</comment>